<accession>A0A2I0KEZ8</accession>
<dbReference type="GO" id="GO:0071013">
    <property type="term" value="C:catalytic step 2 spliceosome"/>
    <property type="evidence" value="ECO:0007669"/>
    <property type="project" value="TreeGrafter"/>
</dbReference>
<dbReference type="Pfam" id="PF00160">
    <property type="entry name" value="Pro_isomerase"/>
    <property type="match status" value="1"/>
</dbReference>
<evidence type="ECO:0000313" key="5">
    <source>
        <dbReference type="Proteomes" id="UP000233551"/>
    </source>
</evidence>
<dbReference type="PANTHER" id="PTHR45625">
    <property type="entry name" value="PEPTIDYL-PROLYL CIS-TRANS ISOMERASE-RELATED"/>
    <property type="match status" value="1"/>
</dbReference>
<dbReference type="InterPro" id="IPR029000">
    <property type="entry name" value="Cyclophilin-like_dom_sf"/>
</dbReference>
<dbReference type="InterPro" id="IPR044666">
    <property type="entry name" value="Cyclophilin_A-like"/>
</dbReference>
<dbReference type="Gene3D" id="2.40.100.10">
    <property type="entry name" value="Cyclophilin-like"/>
    <property type="match status" value="2"/>
</dbReference>
<evidence type="ECO:0000256" key="1">
    <source>
        <dbReference type="ARBA" id="ARBA00000971"/>
    </source>
</evidence>
<protein>
    <recommendedName>
        <fullName evidence="3">PPIase cyclophilin-type domain-containing protein</fullName>
    </recommendedName>
</protein>
<comment type="catalytic activity">
    <reaction evidence="1">
        <text>[protein]-peptidylproline (omega=180) = [protein]-peptidylproline (omega=0)</text>
        <dbReference type="Rhea" id="RHEA:16237"/>
        <dbReference type="Rhea" id="RHEA-COMP:10747"/>
        <dbReference type="Rhea" id="RHEA-COMP:10748"/>
        <dbReference type="ChEBI" id="CHEBI:83833"/>
        <dbReference type="ChEBI" id="CHEBI:83834"/>
        <dbReference type="EC" id="5.2.1.8"/>
    </reaction>
</comment>
<evidence type="ECO:0000256" key="2">
    <source>
        <dbReference type="ARBA" id="ARBA00023186"/>
    </source>
</evidence>
<dbReference type="GO" id="GO:0003755">
    <property type="term" value="F:peptidyl-prolyl cis-trans isomerase activity"/>
    <property type="evidence" value="ECO:0007669"/>
    <property type="project" value="UniProtKB-EC"/>
</dbReference>
<evidence type="ECO:0000313" key="4">
    <source>
        <dbReference type="EMBL" id="PKI67091.1"/>
    </source>
</evidence>
<dbReference type="Proteomes" id="UP000233551">
    <property type="component" value="Unassembled WGS sequence"/>
</dbReference>
<dbReference type="EMBL" id="PGOL01000643">
    <property type="protein sequence ID" value="PKI67091.1"/>
    <property type="molecule type" value="Genomic_DNA"/>
</dbReference>
<dbReference type="SUPFAM" id="SSF50891">
    <property type="entry name" value="Cyclophilin-like"/>
    <property type="match status" value="1"/>
</dbReference>
<dbReference type="PANTHER" id="PTHR45625:SF2">
    <property type="entry name" value="PEPTIDYL-PROLYL CIS-TRANS ISOMERASE-LIKE 3"/>
    <property type="match status" value="1"/>
</dbReference>
<dbReference type="STRING" id="22663.A0A2I0KEZ8"/>
<dbReference type="PROSITE" id="PS50072">
    <property type="entry name" value="CSA_PPIASE_2"/>
    <property type="match status" value="1"/>
</dbReference>
<feature type="domain" description="PPIase cyclophilin-type" evidence="3">
    <location>
        <begin position="66"/>
        <end position="198"/>
    </location>
</feature>
<keyword evidence="5" id="KW-1185">Reference proteome</keyword>
<reference evidence="4 5" key="1">
    <citation type="submission" date="2017-11" db="EMBL/GenBank/DDBJ databases">
        <title>De-novo sequencing of pomegranate (Punica granatum L.) genome.</title>
        <authorList>
            <person name="Akparov Z."/>
            <person name="Amiraslanov A."/>
            <person name="Hajiyeva S."/>
            <person name="Abbasov M."/>
            <person name="Kaur K."/>
            <person name="Hamwieh A."/>
            <person name="Solovyev V."/>
            <person name="Salamov A."/>
            <person name="Braich B."/>
            <person name="Kosarev P."/>
            <person name="Mahmoud A."/>
            <person name="Hajiyev E."/>
            <person name="Babayeva S."/>
            <person name="Izzatullayeva V."/>
            <person name="Mammadov A."/>
            <person name="Mammadov A."/>
            <person name="Sharifova S."/>
            <person name="Ojaghi J."/>
            <person name="Eynullazada K."/>
            <person name="Bayramov B."/>
            <person name="Abdulazimova A."/>
            <person name="Shahmuradov I."/>
        </authorList>
    </citation>
    <scope>NUCLEOTIDE SEQUENCE [LARGE SCALE GENOMIC DNA]</scope>
    <source>
        <strain evidence="5">cv. AG2017</strain>
        <tissue evidence="4">Leaf</tissue>
    </source>
</reference>
<proteinExistence type="predicted"/>
<evidence type="ECO:0000259" key="3">
    <source>
        <dbReference type="PROSITE" id="PS50072"/>
    </source>
</evidence>
<dbReference type="InterPro" id="IPR002130">
    <property type="entry name" value="Cyclophilin-type_PPIase_dom"/>
</dbReference>
<dbReference type="AlphaFoldDB" id="A0A2I0KEZ8"/>
<organism evidence="4 5">
    <name type="scientific">Punica granatum</name>
    <name type="common">Pomegranate</name>
    <dbReference type="NCBI Taxonomy" id="22663"/>
    <lineage>
        <taxon>Eukaryota</taxon>
        <taxon>Viridiplantae</taxon>
        <taxon>Streptophyta</taxon>
        <taxon>Embryophyta</taxon>
        <taxon>Tracheophyta</taxon>
        <taxon>Spermatophyta</taxon>
        <taxon>Magnoliopsida</taxon>
        <taxon>eudicotyledons</taxon>
        <taxon>Gunneridae</taxon>
        <taxon>Pentapetalae</taxon>
        <taxon>rosids</taxon>
        <taxon>malvids</taxon>
        <taxon>Myrtales</taxon>
        <taxon>Lythraceae</taxon>
        <taxon>Punica</taxon>
    </lineage>
</organism>
<comment type="caution">
    <text evidence="4">The sequence shown here is derived from an EMBL/GenBank/DDBJ whole genome shotgun (WGS) entry which is preliminary data.</text>
</comment>
<sequence length="215" mass="24243">MSSPSCFPGESQLSFSFSRLQLGLSISLSVQPITGPMDMASVSCSKRSFSPPASLYLSLFFLHFWFPQVVTLHTNLGDIEREMAVARSPRPPRQNFLLLCASVYYNRTIIHRDVKGFTIQGGGPTGTGEGGTRLWGKKFDAEITESLKLHLDRLHTVFGRVIRGFEVLDLMERERTMIKDSRTRVEDPRHYPIWTVAGGKGFLSPPYKTERCHSM</sequence>
<keyword evidence="2" id="KW-0143">Chaperone</keyword>
<name>A0A2I0KEZ8_PUNGR</name>
<gene>
    <name evidence="4" type="ORF">CRG98_012512</name>
</gene>